<dbReference type="OrthoDB" id="1711469at2759"/>
<gene>
    <name evidence="3" type="ORF">Bca52824_016456</name>
</gene>
<dbReference type="AlphaFoldDB" id="A0A8X8B6E7"/>
<dbReference type="Gene3D" id="3.20.20.80">
    <property type="entry name" value="Glycosidases"/>
    <property type="match status" value="1"/>
</dbReference>
<evidence type="ECO:0000313" key="4">
    <source>
        <dbReference type="Proteomes" id="UP000886595"/>
    </source>
</evidence>
<dbReference type="GO" id="GO:0005829">
    <property type="term" value="C:cytosol"/>
    <property type="evidence" value="ECO:0007669"/>
    <property type="project" value="UniProtKB-SubCell"/>
</dbReference>
<sequence>MALRCWGLSSHNGMKVKLLAMRCLLLRSLLRCMLRLVELSTCLGFDGWMESYPNLSAEVAVDRKYDVYMRIDVFGRGSFGGGQWTVNTALDLLKRNNVSAAIFAPG</sequence>
<dbReference type="Proteomes" id="UP000886595">
    <property type="component" value="Unassembled WGS sequence"/>
</dbReference>
<comment type="caution">
    <text evidence="3">The sequence shown here is derived from an EMBL/GenBank/DDBJ whole genome shotgun (WGS) entry which is preliminary data.</text>
</comment>
<dbReference type="EMBL" id="JAAMPC010000003">
    <property type="protein sequence ID" value="KAG2323243.1"/>
    <property type="molecule type" value="Genomic_DNA"/>
</dbReference>
<dbReference type="InterPro" id="IPR032979">
    <property type="entry name" value="ENGase"/>
</dbReference>
<evidence type="ECO:0000256" key="1">
    <source>
        <dbReference type="SAM" id="SignalP"/>
    </source>
</evidence>
<keyword evidence="4" id="KW-1185">Reference proteome</keyword>
<dbReference type="PANTHER" id="PTHR13246">
    <property type="entry name" value="ENDO BETA N-ACETYLGLUCOSAMINIDASE"/>
    <property type="match status" value="1"/>
</dbReference>
<keyword evidence="1" id="KW-0732">Signal</keyword>
<name>A0A8X8B6E7_BRACI</name>
<evidence type="ECO:0000313" key="3">
    <source>
        <dbReference type="EMBL" id="KAG2323243.1"/>
    </source>
</evidence>
<accession>A0A8X8B6E7</accession>
<dbReference type="Pfam" id="PF03644">
    <property type="entry name" value="Glyco_hydro_85"/>
    <property type="match status" value="1"/>
</dbReference>
<dbReference type="InterPro" id="IPR005201">
    <property type="entry name" value="TIM_ENGase"/>
</dbReference>
<feature type="domain" description="Cytosolic endo-beta-N-acetylglucosaminidase TIM barrel" evidence="2">
    <location>
        <begin position="48"/>
        <end position="106"/>
    </location>
</feature>
<reference evidence="3 4" key="1">
    <citation type="submission" date="2020-02" db="EMBL/GenBank/DDBJ databases">
        <authorList>
            <person name="Ma Q."/>
            <person name="Huang Y."/>
            <person name="Song X."/>
            <person name="Pei D."/>
        </authorList>
    </citation>
    <scope>NUCLEOTIDE SEQUENCE [LARGE SCALE GENOMIC DNA]</scope>
    <source>
        <strain evidence="3">Sxm20200214</strain>
        <tissue evidence="3">Leaf</tissue>
    </source>
</reference>
<evidence type="ECO:0000259" key="2">
    <source>
        <dbReference type="Pfam" id="PF03644"/>
    </source>
</evidence>
<organism evidence="3 4">
    <name type="scientific">Brassica carinata</name>
    <name type="common">Ethiopian mustard</name>
    <name type="synonym">Abyssinian cabbage</name>
    <dbReference type="NCBI Taxonomy" id="52824"/>
    <lineage>
        <taxon>Eukaryota</taxon>
        <taxon>Viridiplantae</taxon>
        <taxon>Streptophyta</taxon>
        <taxon>Embryophyta</taxon>
        <taxon>Tracheophyta</taxon>
        <taxon>Spermatophyta</taxon>
        <taxon>Magnoliopsida</taxon>
        <taxon>eudicotyledons</taxon>
        <taxon>Gunneridae</taxon>
        <taxon>Pentapetalae</taxon>
        <taxon>rosids</taxon>
        <taxon>malvids</taxon>
        <taxon>Brassicales</taxon>
        <taxon>Brassicaceae</taxon>
        <taxon>Brassiceae</taxon>
        <taxon>Brassica</taxon>
    </lineage>
</organism>
<dbReference type="GO" id="GO:0033925">
    <property type="term" value="F:mannosyl-glycoprotein endo-beta-N-acetylglucosaminidase activity"/>
    <property type="evidence" value="ECO:0007669"/>
    <property type="project" value="UniProtKB-EC"/>
</dbReference>
<proteinExistence type="predicted"/>
<protein>
    <recommendedName>
        <fullName evidence="2">Cytosolic endo-beta-N-acetylglucosaminidase TIM barrel domain-containing protein</fullName>
    </recommendedName>
</protein>
<feature type="signal peptide" evidence="1">
    <location>
        <begin position="1"/>
        <end position="39"/>
    </location>
</feature>
<feature type="chain" id="PRO_5036442451" description="Cytosolic endo-beta-N-acetylglucosaminidase TIM barrel domain-containing protein" evidence="1">
    <location>
        <begin position="40"/>
        <end position="106"/>
    </location>
</feature>
<dbReference type="PANTHER" id="PTHR13246:SF6">
    <property type="entry name" value="CYTOSOLIC ENDO-BETA-N-ACETYLGLUCOSAMINIDASE 2"/>
    <property type="match status" value="1"/>
</dbReference>